<name>A0ABU4WPW7_9FIRM</name>
<dbReference type="InterPro" id="IPR000182">
    <property type="entry name" value="GNAT_dom"/>
</dbReference>
<proteinExistence type="predicted"/>
<evidence type="ECO:0000256" key="1">
    <source>
        <dbReference type="ARBA" id="ARBA00022679"/>
    </source>
</evidence>
<evidence type="ECO:0000313" key="5">
    <source>
        <dbReference type="Proteomes" id="UP001285244"/>
    </source>
</evidence>
<dbReference type="Pfam" id="PF00583">
    <property type="entry name" value="Acetyltransf_1"/>
    <property type="match status" value="1"/>
</dbReference>
<dbReference type="Proteomes" id="UP001285244">
    <property type="component" value="Unassembled WGS sequence"/>
</dbReference>
<dbReference type="EMBL" id="JALBUS010000025">
    <property type="protein sequence ID" value="MDX8418344.1"/>
    <property type="molecule type" value="Genomic_DNA"/>
</dbReference>
<dbReference type="InterPro" id="IPR045489">
    <property type="entry name" value="DUF6429"/>
</dbReference>
<feature type="domain" description="N-acetyltransferase" evidence="3">
    <location>
        <begin position="90"/>
        <end position="249"/>
    </location>
</feature>
<dbReference type="SUPFAM" id="SSF55729">
    <property type="entry name" value="Acyl-CoA N-acyltransferases (Nat)"/>
    <property type="match status" value="1"/>
</dbReference>
<dbReference type="InterPro" id="IPR036390">
    <property type="entry name" value="WH_DNA-bd_sf"/>
</dbReference>
<dbReference type="PANTHER" id="PTHR10908:SF0">
    <property type="entry name" value="SEROTONIN N-ACETYLTRANSFERASE"/>
    <property type="match status" value="1"/>
</dbReference>
<accession>A0ABU4WPW7</accession>
<dbReference type="PANTHER" id="PTHR10908">
    <property type="entry name" value="SEROTONIN N-ACETYLTRANSFERASE"/>
    <property type="match status" value="1"/>
</dbReference>
<dbReference type="InterPro" id="IPR016181">
    <property type="entry name" value="Acyl_CoA_acyltransferase"/>
</dbReference>
<dbReference type="Pfam" id="PF20008">
    <property type="entry name" value="DUF6429"/>
    <property type="match status" value="1"/>
</dbReference>
<dbReference type="InterPro" id="IPR051635">
    <property type="entry name" value="SNAT-like"/>
</dbReference>
<dbReference type="PROSITE" id="PS51186">
    <property type="entry name" value="GNAT"/>
    <property type="match status" value="1"/>
</dbReference>
<dbReference type="RefSeq" id="WP_320326589.1">
    <property type="nucleotide sequence ID" value="NZ_JALBUS010000025.1"/>
</dbReference>
<protein>
    <submittedName>
        <fullName evidence="4">Bifunctional helix-turn-helix transcriptional regulator/GNAT family N-acetyltransferase</fullName>
    </submittedName>
</protein>
<comment type="caution">
    <text evidence="4">The sequence shown here is derived from an EMBL/GenBank/DDBJ whole genome shotgun (WGS) entry which is preliminary data.</text>
</comment>
<evidence type="ECO:0000259" key="3">
    <source>
        <dbReference type="PROSITE" id="PS51186"/>
    </source>
</evidence>
<keyword evidence="1" id="KW-0808">Transferase</keyword>
<keyword evidence="2" id="KW-0012">Acyltransferase</keyword>
<reference evidence="4 5" key="1">
    <citation type="submission" date="2022-03" db="EMBL/GenBank/DDBJ databases">
        <title>Novel taxa within the pig intestine.</title>
        <authorList>
            <person name="Wylensek D."/>
            <person name="Bishof K."/>
            <person name="Afrizal A."/>
            <person name="Clavel T."/>
        </authorList>
    </citation>
    <scope>NUCLEOTIDE SEQUENCE [LARGE SCALE GENOMIC DNA]</scope>
    <source>
        <strain evidence="4 5">Cla-KB-P134</strain>
    </source>
</reference>
<keyword evidence="5" id="KW-1185">Reference proteome</keyword>
<dbReference type="CDD" id="cd04301">
    <property type="entry name" value="NAT_SF"/>
    <property type="match status" value="1"/>
</dbReference>
<evidence type="ECO:0000256" key="2">
    <source>
        <dbReference type="ARBA" id="ARBA00023315"/>
    </source>
</evidence>
<dbReference type="SUPFAM" id="SSF46785">
    <property type="entry name" value="Winged helix' DNA-binding domain"/>
    <property type="match status" value="1"/>
</dbReference>
<dbReference type="Gene3D" id="3.40.630.30">
    <property type="match status" value="1"/>
</dbReference>
<evidence type="ECO:0000313" key="4">
    <source>
        <dbReference type="EMBL" id="MDX8418344.1"/>
    </source>
</evidence>
<organism evidence="4 5">
    <name type="scientific">Absicoccus intestinalis</name>
    <dbReference type="NCBI Taxonomy" id="2926319"/>
    <lineage>
        <taxon>Bacteria</taxon>
        <taxon>Bacillati</taxon>
        <taxon>Bacillota</taxon>
        <taxon>Erysipelotrichia</taxon>
        <taxon>Erysipelotrichales</taxon>
        <taxon>Erysipelotrichaceae</taxon>
        <taxon>Absicoccus</taxon>
    </lineage>
</organism>
<gene>
    <name evidence="4" type="ORF">MOZ64_10915</name>
</gene>
<sequence>MKKHIKSYERSIEELSLMMLYLTRWHKNQDIFTYSWANTNYATLETLEKKGWICHWKKSKYVRITKAGKEKAQSLLEEYALSDQEPFESYRFRHATIPDAQQIAQLEAMCFPPEQACSLESIQAKLNVASDYFIVAEKKETHQIVGYIGGMATNATKFSDAFFIHAHHDPKGKNIMLIGLAVLPAHRHQRIAYELMMEMLSQMAEKGRYTVYLTCLENKVKFYKKMGFSDLGLSASCWGDTQWHEMRLVFKKRED</sequence>